<sequence length="610" mass="67611">MALAPSPKSLSYTANPLLLILNDLWLFAQITITWPLTAGLPSIVLPISPAQSKGLDELALTWPNLWSDLIHSILVVAQTLFLISLFPLSYILLPVLYFLYIVAFVLGNQWFTVLLNGRRRIRFQSHPRCVEGQREYKHERWVFINGVAVGQHWLQSNLDRLAMTFRRPVYGIHNQTRGIIFDVLECIIQRDLAYPTLDIRQAYEQLLPIITDPEVHKVVLILHSQGCIEGGMVLDWLYATVAAEQIRKLEVYTFGNAANHWNAPVITTTVSPNGQSQGRTNGTESTTTNGDTSIDARIRASTSNDSTVDDDDCDSEHSGRVVRYIEHYANTGDYVSRFGILHFRPEITQPQPQPQAQARPHQQLQSQLYLQGQRQIQQPPWTGSSTTAAAASPPVRNAAPSAPPTTTPTSLRYDDDASATGTSASPSGSTLASTSTVASAVATTRKLNLATTNSNSRYTAKAPVRSYTNLLSPTTPIERKGTLDAKEDYNKYVGRLFKRVGSGHQFNQHYLDNIFEMEGIDTRDLSRGRVKGGNAFMDAEVDLDAFDLWDTVQAVDGAGHGHGQGRRQEGRGDAAGLGVPSGSRVRRKQVKDFSRLWLYRNGMSPDEARA</sequence>
<keyword evidence="2" id="KW-0812">Transmembrane</keyword>
<dbReference type="Proteomes" id="UP000019484">
    <property type="component" value="Unassembled WGS sequence"/>
</dbReference>
<feature type="region of interest" description="Disordered" evidence="1">
    <location>
        <begin position="268"/>
        <end position="316"/>
    </location>
</feature>
<feature type="region of interest" description="Disordered" evidence="1">
    <location>
        <begin position="557"/>
        <end position="586"/>
    </location>
</feature>
<dbReference type="RefSeq" id="XP_007723458.1">
    <property type="nucleotide sequence ID" value="XM_007725268.1"/>
</dbReference>
<keyword evidence="2" id="KW-1133">Transmembrane helix</keyword>
<dbReference type="eggNOG" id="ENOG502RYMG">
    <property type="taxonomic scope" value="Eukaryota"/>
</dbReference>
<evidence type="ECO:0000313" key="3">
    <source>
        <dbReference type="EMBL" id="EXJ91264.1"/>
    </source>
</evidence>
<feature type="compositionally biased region" description="Low complexity" evidence="1">
    <location>
        <begin position="370"/>
        <end position="400"/>
    </location>
</feature>
<dbReference type="GeneID" id="19159257"/>
<comment type="caution">
    <text evidence="3">The sequence shown here is derived from an EMBL/GenBank/DDBJ whole genome shotgun (WGS) entry which is preliminary data.</text>
</comment>
<keyword evidence="4" id="KW-1185">Reference proteome</keyword>
<dbReference type="HOGENOM" id="CLU_023866_2_0_1"/>
<reference evidence="3 4" key="1">
    <citation type="submission" date="2013-03" db="EMBL/GenBank/DDBJ databases">
        <title>The Genome Sequence of Capronia coronata CBS 617.96.</title>
        <authorList>
            <consortium name="The Broad Institute Genomics Platform"/>
            <person name="Cuomo C."/>
            <person name="de Hoog S."/>
            <person name="Gorbushina A."/>
            <person name="Walker B."/>
            <person name="Young S.K."/>
            <person name="Zeng Q."/>
            <person name="Gargeya S."/>
            <person name="Fitzgerald M."/>
            <person name="Haas B."/>
            <person name="Abouelleil A."/>
            <person name="Allen A.W."/>
            <person name="Alvarado L."/>
            <person name="Arachchi H.M."/>
            <person name="Berlin A.M."/>
            <person name="Chapman S.B."/>
            <person name="Gainer-Dewar J."/>
            <person name="Goldberg J."/>
            <person name="Griggs A."/>
            <person name="Gujja S."/>
            <person name="Hansen M."/>
            <person name="Howarth C."/>
            <person name="Imamovic A."/>
            <person name="Ireland A."/>
            <person name="Larimer J."/>
            <person name="McCowan C."/>
            <person name="Murphy C."/>
            <person name="Pearson M."/>
            <person name="Poon T.W."/>
            <person name="Priest M."/>
            <person name="Roberts A."/>
            <person name="Saif S."/>
            <person name="Shea T."/>
            <person name="Sisk P."/>
            <person name="Sykes S."/>
            <person name="Wortman J."/>
            <person name="Nusbaum C."/>
            <person name="Birren B."/>
        </authorList>
    </citation>
    <scope>NUCLEOTIDE SEQUENCE [LARGE SCALE GENOMIC DNA]</scope>
    <source>
        <strain evidence="3 4">CBS 617.96</strain>
    </source>
</reference>
<accession>W9Z9R3</accession>
<gene>
    <name evidence="3" type="ORF">A1O1_04374</name>
</gene>
<dbReference type="AlphaFoldDB" id="W9Z9R3"/>
<evidence type="ECO:0000256" key="1">
    <source>
        <dbReference type="SAM" id="MobiDB-lite"/>
    </source>
</evidence>
<dbReference type="EMBL" id="AMWN01000003">
    <property type="protein sequence ID" value="EXJ91264.1"/>
    <property type="molecule type" value="Genomic_DNA"/>
</dbReference>
<protein>
    <submittedName>
        <fullName evidence="3">Uncharacterized protein</fullName>
    </submittedName>
</protein>
<organism evidence="3 4">
    <name type="scientific">Capronia coronata CBS 617.96</name>
    <dbReference type="NCBI Taxonomy" id="1182541"/>
    <lineage>
        <taxon>Eukaryota</taxon>
        <taxon>Fungi</taxon>
        <taxon>Dikarya</taxon>
        <taxon>Ascomycota</taxon>
        <taxon>Pezizomycotina</taxon>
        <taxon>Eurotiomycetes</taxon>
        <taxon>Chaetothyriomycetidae</taxon>
        <taxon>Chaetothyriales</taxon>
        <taxon>Herpotrichiellaceae</taxon>
        <taxon>Capronia</taxon>
    </lineage>
</organism>
<dbReference type="PANTHER" id="PTHR42044:SF2">
    <property type="entry name" value="DUF676 DOMAIN-CONTAINING PROTEIN"/>
    <property type="match status" value="1"/>
</dbReference>
<dbReference type="OrthoDB" id="202545at2759"/>
<feature type="compositionally biased region" description="Low complexity" evidence="1">
    <location>
        <begin position="418"/>
        <end position="433"/>
    </location>
</feature>
<feature type="region of interest" description="Disordered" evidence="1">
    <location>
        <begin position="370"/>
        <end position="433"/>
    </location>
</feature>
<name>W9Z9R3_9EURO</name>
<evidence type="ECO:0000256" key="2">
    <source>
        <dbReference type="SAM" id="Phobius"/>
    </source>
</evidence>
<evidence type="ECO:0000313" key="4">
    <source>
        <dbReference type="Proteomes" id="UP000019484"/>
    </source>
</evidence>
<feature type="transmembrane region" description="Helical" evidence="2">
    <location>
        <begin position="69"/>
        <end position="91"/>
    </location>
</feature>
<feature type="transmembrane region" description="Helical" evidence="2">
    <location>
        <begin position="97"/>
        <end position="115"/>
    </location>
</feature>
<proteinExistence type="predicted"/>
<dbReference type="PANTHER" id="PTHR42044">
    <property type="entry name" value="DUF676 DOMAIN-CONTAINING PROTEIN-RELATED"/>
    <property type="match status" value="1"/>
</dbReference>
<keyword evidence="2" id="KW-0472">Membrane</keyword>
<feature type="compositionally biased region" description="Polar residues" evidence="1">
    <location>
        <begin position="268"/>
        <end position="292"/>
    </location>
</feature>
<dbReference type="STRING" id="1182541.W9Z9R3"/>